<sequence>MLSKYKHRWAVSKVFDDNLTVCSGCMTICGWPKAIENKKMERMIRVQRDRGGWK</sequence>
<dbReference type="RefSeq" id="XP_016595511.1">
    <property type="nucleotide sequence ID" value="XM_016745612.1"/>
</dbReference>
<reference evidence="1 2" key="1">
    <citation type="journal article" date="2015" name="Mol. Plant Microbe Interact.">
        <title>Genome, transcriptome, and functional analyses of Penicillium expansum provide new insights into secondary metabolism and pathogenicity.</title>
        <authorList>
            <person name="Ballester A.R."/>
            <person name="Marcet-Houben M."/>
            <person name="Levin E."/>
            <person name="Sela N."/>
            <person name="Selma-Lazaro C."/>
            <person name="Carmona L."/>
            <person name="Wisniewski M."/>
            <person name="Droby S."/>
            <person name="Gonzalez-Candelas L."/>
            <person name="Gabaldon T."/>
        </authorList>
    </citation>
    <scope>NUCLEOTIDE SEQUENCE [LARGE SCALE GENOMIC DNA]</scope>
    <source>
        <strain evidence="1 2">MD-8</strain>
    </source>
</reference>
<dbReference type="OrthoDB" id="4364698at2759"/>
<dbReference type="Proteomes" id="UP000030143">
    <property type="component" value="Unassembled WGS sequence"/>
</dbReference>
<dbReference type="HOGENOM" id="CLU_3051066_0_0_1"/>
<protein>
    <submittedName>
        <fullName evidence="1">Uncharacterized protein</fullName>
    </submittedName>
</protein>
<accession>A0A0A2JDS7</accession>
<evidence type="ECO:0000313" key="2">
    <source>
        <dbReference type="Proteomes" id="UP000030143"/>
    </source>
</evidence>
<dbReference type="AlphaFoldDB" id="A0A0A2JDS7"/>
<organism evidence="1 2">
    <name type="scientific">Penicillium expansum</name>
    <name type="common">Blue mold rot fungus</name>
    <dbReference type="NCBI Taxonomy" id="27334"/>
    <lineage>
        <taxon>Eukaryota</taxon>
        <taxon>Fungi</taxon>
        <taxon>Dikarya</taxon>
        <taxon>Ascomycota</taxon>
        <taxon>Pezizomycotina</taxon>
        <taxon>Eurotiomycetes</taxon>
        <taxon>Eurotiomycetidae</taxon>
        <taxon>Eurotiales</taxon>
        <taxon>Aspergillaceae</taxon>
        <taxon>Penicillium</taxon>
    </lineage>
</organism>
<dbReference type="GeneID" id="27681032"/>
<dbReference type="EMBL" id="JQFZ01000259">
    <property type="protein sequence ID" value="KGO52808.1"/>
    <property type="molecule type" value="Genomic_DNA"/>
</dbReference>
<name>A0A0A2JDS7_PENEN</name>
<gene>
    <name evidence="1" type="ORF">PEX2_083420</name>
</gene>
<comment type="caution">
    <text evidence="1">The sequence shown here is derived from an EMBL/GenBank/DDBJ whole genome shotgun (WGS) entry which is preliminary data.</text>
</comment>
<evidence type="ECO:0000313" key="1">
    <source>
        <dbReference type="EMBL" id="KGO52808.1"/>
    </source>
</evidence>
<proteinExistence type="predicted"/>
<keyword evidence="2" id="KW-1185">Reference proteome</keyword>
<dbReference type="VEuPathDB" id="FungiDB:PEXP_095000"/>